<feature type="binding site" evidence="21">
    <location>
        <begin position="189"/>
        <end position="192"/>
    </location>
    <ligand>
        <name>7-phospho-2-dehydro-3-deoxy-D-arabino-heptonate</name>
        <dbReference type="ChEBI" id="CHEBI:58394"/>
    </ligand>
</feature>
<dbReference type="CDD" id="cd01556">
    <property type="entry name" value="EPSP_synthase"/>
    <property type="match status" value="1"/>
</dbReference>
<evidence type="ECO:0000256" key="19">
    <source>
        <dbReference type="ARBA" id="ARBA00048567"/>
    </source>
</evidence>
<feature type="binding site" evidence="21">
    <location>
        <position position="156"/>
    </location>
    <ligand>
        <name>NAD(+)</name>
        <dbReference type="ChEBI" id="CHEBI:57540"/>
    </ligand>
</feature>
<dbReference type="InterPro" id="IPR000623">
    <property type="entry name" value="Shikimate_kinase/TSH1"/>
</dbReference>
<comment type="caution">
    <text evidence="21">Lacks conserved residue(s) required for the propagation of feature annotation.</text>
</comment>
<dbReference type="PANTHER" id="PTHR21090:SF5">
    <property type="entry name" value="PENTAFUNCTIONAL AROM POLYPEPTIDE"/>
    <property type="match status" value="1"/>
</dbReference>
<evidence type="ECO:0000256" key="22">
    <source>
        <dbReference type="PIRNR" id="PIRNR000514"/>
    </source>
</evidence>
<dbReference type="GO" id="GO:0005524">
    <property type="term" value="F:ATP binding"/>
    <property type="evidence" value="ECO:0007669"/>
    <property type="project" value="UniProtKB-UniRule"/>
</dbReference>
<gene>
    <name evidence="21" type="primary">ARO1</name>
    <name evidence="28" type="ORF">HG535_0G04190</name>
</gene>
<dbReference type="HAMAP" id="MF_00210">
    <property type="entry name" value="EPSP_synth"/>
    <property type="match status" value="1"/>
</dbReference>
<dbReference type="Gene3D" id="3.40.50.1970">
    <property type="match status" value="1"/>
</dbReference>
<evidence type="ECO:0000256" key="15">
    <source>
        <dbReference type="ARBA" id="ARBA00023141"/>
    </source>
</evidence>
<comment type="similarity">
    <text evidence="21">In the N-terminal section; belongs to the sugar phosphate cyclases superfamily. Dehydroquinate synthase family.</text>
</comment>
<feature type="domain" description="Enolpyruvate transferase" evidence="23">
    <location>
        <begin position="417"/>
        <end position="865"/>
    </location>
</feature>
<evidence type="ECO:0000256" key="2">
    <source>
        <dbReference type="ARBA" id="ARBA00004811"/>
    </source>
</evidence>
<evidence type="ECO:0000313" key="29">
    <source>
        <dbReference type="Proteomes" id="UP000509704"/>
    </source>
</evidence>
<evidence type="ECO:0000256" key="8">
    <source>
        <dbReference type="ARBA" id="ARBA00022723"/>
    </source>
</evidence>
<keyword evidence="14 21" id="KW-0560">Oxidoreductase</keyword>
<comment type="catalytic activity">
    <reaction evidence="21 22">
        <text>3-dehydroquinate = 3-dehydroshikimate + H2O</text>
        <dbReference type="Rhea" id="RHEA:21096"/>
        <dbReference type="ChEBI" id="CHEBI:15377"/>
        <dbReference type="ChEBI" id="CHEBI:16630"/>
        <dbReference type="ChEBI" id="CHEBI:32364"/>
        <dbReference type="EC" id="4.2.1.10"/>
    </reaction>
</comment>
<feature type="binding site" evidence="21">
    <location>
        <position position="258"/>
    </location>
    <ligand>
        <name>7-phospho-2-dehydro-3-deoxy-D-arabino-heptonate</name>
        <dbReference type="ChEBI" id="CHEBI:58394"/>
    </ligand>
</feature>
<dbReference type="GO" id="GO:0046872">
    <property type="term" value="F:metal ion binding"/>
    <property type="evidence" value="ECO:0007669"/>
    <property type="project" value="UniProtKB-UniRule"/>
</dbReference>
<dbReference type="InterPro" id="IPR013785">
    <property type="entry name" value="Aldolase_TIM"/>
</dbReference>
<reference evidence="28 29" key="1">
    <citation type="submission" date="2020-07" db="EMBL/GenBank/DDBJ databases">
        <title>The yeast mating-type switching endonuclease HO is a domesticated member of an unorthodox homing genetic element family.</title>
        <authorList>
            <person name="Coughlan A.Y."/>
            <person name="Lombardi L."/>
            <person name="Braun-Galleani S."/>
            <person name="Martos A.R."/>
            <person name="Galeote V."/>
            <person name="Bigey F."/>
            <person name="Dequin S."/>
            <person name="Byrne K.P."/>
            <person name="Wolfe K.H."/>
        </authorList>
    </citation>
    <scope>NUCLEOTIDE SEQUENCE [LARGE SCALE GENOMIC DNA]</scope>
    <source>
        <strain evidence="28 29">NRRL Y-6702</strain>
    </source>
</reference>
<dbReference type="InterPro" id="IPR027417">
    <property type="entry name" value="P-loop_NTPase"/>
</dbReference>
<keyword evidence="9 21" id="KW-0547">Nucleotide-binding</keyword>
<dbReference type="InterPro" id="IPR030960">
    <property type="entry name" value="DHQS/DOIS_N"/>
</dbReference>
<evidence type="ECO:0000256" key="16">
    <source>
        <dbReference type="ARBA" id="ARBA00023239"/>
    </source>
</evidence>
<dbReference type="InterPro" id="IPR023000">
    <property type="entry name" value="Shikimate_kinase_CS"/>
</dbReference>
<keyword evidence="12 21" id="KW-0067">ATP-binding</keyword>
<dbReference type="EC" id="4.2.1.10" evidence="21"/>
<evidence type="ECO:0000256" key="20">
    <source>
        <dbReference type="ARBA" id="ARBA00054455"/>
    </source>
</evidence>
<comment type="catalytic activity">
    <reaction evidence="21 22">
        <text>7-phospho-2-dehydro-3-deoxy-D-arabino-heptonate = 3-dehydroquinate + phosphate</text>
        <dbReference type="Rhea" id="RHEA:21968"/>
        <dbReference type="ChEBI" id="CHEBI:32364"/>
        <dbReference type="ChEBI" id="CHEBI:43474"/>
        <dbReference type="ChEBI" id="CHEBI:58394"/>
        <dbReference type="EC" id="4.2.3.4"/>
    </reaction>
</comment>
<keyword evidence="29" id="KW-1185">Reference proteome</keyword>
<dbReference type="NCBIfam" id="TIGR01093">
    <property type="entry name" value="aroD"/>
    <property type="match status" value="1"/>
</dbReference>
<dbReference type="PIRSF" id="PIRSF000514">
    <property type="entry name" value="Pentafunct_AroM"/>
    <property type="match status" value="1"/>
</dbReference>
<dbReference type="SUPFAM" id="SSF51569">
    <property type="entry name" value="Aldolase"/>
    <property type="match status" value="1"/>
</dbReference>
<evidence type="ECO:0000256" key="1">
    <source>
        <dbReference type="ARBA" id="ARBA00004496"/>
    </source>
</evidence>
<dbReference type="InterPro" id="IPR010110">
    <property type="entry name" value="Shikimate_DH_AroM-type"/>
</dbReference>
<evidence type="ECO:0000259" key="27">
    <source>
        <dbReference type="Pfam" id="PF24621"/>
    </source>
</evidence>
<evidence type="ECO:0000313" key="28">
    <source>
        <dbReference type="EMBL" id="QLG74536.1"/>
    </source>
</evidence>
<dbReference type="FunFam" id="3.65.10.10:FF:000007">
    <property type="entry name" value="Pentafunctional AROM polypeptide"/>
    <property type="match status" value="1"/>
</dbReference>
<feature type="binding site" evidence="21">
    <location>
        <begin position="174"/>
        <end position="177"/>
    </location>
    <ligand>
        <name>NAD(+)</name>
        <dbReference type="ChEBI" id="CHEBI:57540"/>
    </ligand>
</feature>
<dbReference type="Gene3D" id="3.20.20.70">
    <property type="entry name" value="Aldolase class I"/>
    <property type="match status" value="1"/>
</dbReference>
<feature type="active site" description="Proton acceptor; for 3-dehydroquinate synthase activity" evidence="21">
    <location>
        <position position="268"/>
    </location>
</feature>
<dbReference type="FunFam" id="3.20.20.70:FF:000135">
    <property type="entry name" value="Pentafunctional AROM polypeptide"/>
    <property type="match status" value="1"/>
</dbReference>
<dbReference type="Pfam" id="PF08501">
    <property type="entry name" value="Shikimate_dh_N"/>
    <property type="match status" value="1"/>
</dbReference>
<dbReference type="InterPro" id="IPR036968">
    <property type="entry name" value="Enolpyruvate_Tfrase_sf"/>
</dbReference>
<dbReference type="Pfam" id="PF18317">
    <property type="entry name" value="SDH_C"/>
    <property type="match status" value="1"/>
</dbReference>
<keyword evidence="8 21" id="KW-0479">Metal-binding</keyword>
<feature type="binding site" evidence="21">
    <location>
        <position position="157"/>
    </location>
    <ligand>
        <name>7-phospho-2-dehydro-3-deoxy-D-arabino-heptonate</name>
        <dbReference type="ChEBI" id="CHEBI:58394"/>
    </ligand>
</feature>
<dbReference type="EC" id="2.7.1.71" evidence="21"/>
<dbReference type="SUPFAM" id="SSF55205">
    <property type="entry name" value="EPT/RTPC-like"/>
    <property type="match status" value="1"/>
</dbReference>
<feature type="binding site" evidence="21">
    <location>
        <position position="185"/>
    </location>
    <ligand>
        <name>NAD(+)</name>
        <dbReference type="ChEBI" id="CHEBI:57540"/>
    </ligand>
</feature>
<feature type="domain" description="3-dehydroquinate synthase C-terminal" evidence="27">
    <location>
        <begin position="186"/>
        <end position="366"/>
    </location>
</feature>
<keyword evidence="5 21" id="KW-0963">Cytoplasm</keyword>
<feature type="active site" description="For EPSP synthase activity" evidence="21">
    <location>
        <position position="853"/>
    </location>
</feature>
<dbReference type="GO" id="GO:0008652">
    <property type="term" value="P:amino acid biosynthetic process"/>
    <property type="evidence" value="ECO:0007669"/>
    <property type="project" value="UniProtKB-KW"/>
</dbReference>
<dbReference type="Gene3D" id="1.20.1090.10">
    <property type="entry name" value="Dehydroquinate synthase-like - alpha domain"/>
    <property type="match status" value="1"/>
</dbReference>
<dbReference type="SUPFAM" id="SSF51735">
    <property type="entry name" value="NAD(P)-binding Rossmann-fold domains"/>
    <property type="match status" value="1"/>
</dbReference>
<dbReference type="HAMAP" id="MF_00109">
    <property type="entry name" value="Shikimate_kinase"/>
    <property type="match status" value="1"/>
</dbReference>
<feature type="binding site" evidence="21">
    <location>
        <position position="279"/>
    </location>
    <ligand>
        <name>Zn(2+)</name>
        <dbReference type="ChEBI" id="CHEBI:29105"/>
        <note>catalytic</note>
    </ligand>
</feature>
<comment type="pathway">
    <text evidence="2 21 22">Metabolic intermediate biosynthesis; chorismate biosynthesis; chorismate from D-erythrose 4-phosphate and phosphoenolpyruvate: step 6/7.</text>
</comment>
<dbReference type="Gene3D" id="3.40.50.300">
    <property type="entry name" value="P-loop containing nucleotide triphosphate hydrolases"/>
    <property type="match status" value="1"/>
</dbReference>
<sequence length="1588" mass="175538">MVTFEKIRILGQDIIHVGHDIHSHIVDTIYQECKSSSYVVITDTNLYKVPYYQQLTRELREKLPQGSRLLNYYVKPGESSKNRETKEAIEDFLLNEGCTRDTLIIAVGGGVVGDMIGFVASTFMRGVRVVHIPTSLLAMVDSSIGGKTAVDTPLGKNFIGTFWQPKFVLVDIKWLETLAKREFINGIAEVIKTACIWNGEEFARLENNASTFLDVVNNSKLIKVTNDDTKEIHEISYTNIDLMLEHTYKLVLESIRVKAEVVSKDERESDLRNLLNFGHTIGHAYEAILTPQALHGECVSIGMIKEAELSRYWGILSTTQVVRLTKILAAYGLPISPDEKWFKDLTLHKKTPIDVLLKKMSIDKKNDGAKKKVVILERIGSCYGSSAQYVSDEDLRFVLTDETLVYPFGNIDKSENKIISPPGSKSISNRALILAALGKGKCKVKNLLHSDDTKHMLTAVEKLNGATISYEDDGDTVVVEGHGGETLRACSDPLYLGNAGTAARFLTSLAALVGPSSKNDYVVLTGNARMQQRPIGPLVDSLRSNGTQIEYLKNEGSLPLKVDTNTPFKGGRIELAATVSSQYVSSILMCAPYAETPVTLSLVGGKPISQLYVEMTIKMMEHFGIKVETSKTEPFTYHIPKAQYVNPPEYLVESDASSATYPLAFAAMNGCTVTIPNIGSDSLQGDARFAVDVLKPMGCKVEQGPTSTTVTGPPKGTLKPLKHVDMEPMTDAFLTACVVAAIAHGNGVESGNTTTIEGIANQRVKECNRIQAMATELKKFGVSTTELPDGIQVHGLDSIEELKSPSNANGPVAIHSYDDHRVAMSFSLLAGMVNSTSNKTSSLQTVKILERHCTGKTWPGWWDVLHSKLGARLDGAEPSNQLSRQKSLKSVVIVGMRAAGKTTISKWCASQLGYKLVDLDQLFEERYGNGSVKEYVTANGWEKFRQEETNIIKEVIAKYGDSEYVFSTGGGIVESAEARETLKKYASEGGIVLHLHRDIEETIVFLQSDPTRPAYVEEIRDVWERREKWYKDCCNFTFFAPHCSSEVEFQNLRRTFDKYIKSITGLKEVEIPHKRSSFVCLTFSDLAEQIDELPVITYGCDAVEIRVDHFANYDVDFVCKQISILRTATNSLPIIFTVRTKKQGGKFPDDDFEAMENLYAAALKAGVEFIDLELTLPSNLQYKVLNQKGYTKIIGSHHDFEAQYSWDDSEWENRYNQAVSLDVDIIKFVGLATKFEDNLSLERFRETHKGKPLIAINMSEVGKVSRVLNNVLTPVTSHLLPQSAAPGQLTLAEINQIYTSMGGISTREFFVVGKPIGHSKSPILHNTGYQILGLPHKFDKFETDSAADVKKILLDGNKNLGGLAVTIPLKLDIMQYMSELSEAAKLIGAVNTVIPLGQNRFRGDNTDWLGIKNSLIANGVPEILTNVSGFVLGSGGTSRAAIYALHEMGCSEIFLINRTISKIRDLKKAFPSEYNITIVETGDEVTQSKYNFGLAVSCIPGDNALEESLLSRIERALNKGKNSSFVPTLLEAAYKPSVTPVMKLAQDKYQWQTVPGSQMLVHQGVAQFEIWTGLKAPFKAIFDAVTKH</sequence>
<dbReference type="InterPro" id="IPR006264">
    <property type="entry name" value="EPSP_synthase"/>
</dbReference>
<keyword evidence="10 21" id="KW-0418">Kinase</keyword>
<dbReference type="SUPFAM" id="SSF56796">
    <property type="entry name" value="Dehydroquinate synthase-like"/>
    <property type="match status" value="1"/>
</dbReference>
<feature type="domain" description="Shikimate dehydrogenase substrate binding N-terminal" evidence="25">
    <location>
        <begin position="1311"/>
        <end position="1393"/>
    </location>
</feature>
<dbReference type="InterPro" id="IPR018508">
    <property type="entry name" value="3-dehydroquinate_DH_AS"/>
</dbReference>
<dbReference type="FunFam" id="1.20.1090.10:FF:000007">
    <property type="entry name" value="Pentafunctional AROM polypeptide"/>
    <property type="match status" value="1"/>
</dbReference>
<evidence type="ECO:0000256" key="18">
    <source>
        <dbReference type="ARBA" id="ARBA00044633"/>
    </source>
</evidence>
<feature type="binding site" evidence="21">
    <location>
        <begin position="43"/>
        <end position="45"/>
    </location>
    <ligand>
        <name>NAD(+)</name>
        <dbReference type="ChEBI" id="CHEBI:57540"/>
    </ligand>
</feature>
<dbReference type="Pfam" id="PF01761">
    <property type="entry name" value="DHQ_synthase"/>
    <property type="match status" value="1"/>
</dbReference>
<comment type="subcellular location">
    <subcellularLocation>
        <location evidence="1 21 22">Cytoplasm</location>
    </subcellularLocation>
</comment>
<comment type="similarity">
    <text evidence="4">Belongs to the EPSP synthase family.</text>
</comment>
<comment type="similarity">
    <text evidence="21 22">In the 2nd section; belongs to the EPSP synthase family.</text>
</comment>
<keyword evidence="13 21" id="KW-0521">NADP</keyword>
<dbReference type="Pfam" id="PF24621">
    <property type="entry name" value="DHQS_C"/>
    <property type="match status" value="1"/>
</dbReference>
<dbReference type="EMBL" id="CP058610">
    <property type="protein sequence ID" value="QLG74536.1"/>
    <property type="molecule type" value="Genomic_DNA"/>
</dbReference>
<comment type="pathway">
    <text evidence="21 22">Metabolic intermediate biosynthesis; chorismate biosynthesis; chorismate from D-erythrose 4-phosphate and phosphoenolpyruvate: step 2/7.</text>
</comment>
<dbReference type="SUPFAM" id="SSF53223">
    <property type="entry name" value="Aminoacid dehydrogenase-like, N-terminal domain"/>
    <property type="match status" value="1"/>
</dbReference>
<dbReference type="GO" id="GO:0005737">
    <property type="term" value="C:cytoplasm"/>
    <property type="evidence" value="ECO:0007669"/>
    <property type="project" value="UniProtKB-SubCell"/>
</dbReference>
<dbReference type="CDD" id="cd00464">
    <property type="entry name" value="SK"/>
    <property type="match status" value="1"/>
</dbReference>
<feature type="binding site" evidence="21">
    <location>
        <begin position="109"/>
        <end position="111"/>
    </location>
    <ligand>
        <name>NAD(+)</name>
        <dbReference type="ChEBI" id="CHEBI:57540"/>
    </ligand>
</feature>
<dbReference type="GO" id="GO:0003856">
    <property type="term" value="F:3-dehydroquinate synthase activity"/>
    <property type="evidence" value="ECO:0007669"/>
    <property type="project" value="UniProtKB-UniRule"/>
</dbReference>
<proteinExistence type="inferred from homology"/>
<keyword evidence="6 21" id="KW-0028">Amino-acid biosynthesis</keyword>
<keyword evidence="7 21" id="KW-0808">Transferase</keyword>
<accession>A0A7H9B846</accession>
<comment type="pathway">
    <text evidence="21 22">Metabolic intermediate biosynthesis; chorismate biosynthesis; chorismate from D-erythrose 4-phosphate and phosphoenolpyruvate: step 3/7.</text>
</comment>
<feature type="binding site" evidence="21">
    <location>
        <position position="147"/>
    </location>
    <ligand>
        <name>7-phospho-2-dehydro-3-deoxy-D-arabino-heptonate</name>
        <dbReference type="ChEBI" id="CHEBI:58394"/>
    </ligand>
</feature>
<feature type="active site" description="Schiff-base intermediate with substrate; for 3-dehydroquinate dehydratase activity" evidence="21">
    <location>
        <position position="1227"/>
    </location>
</feature>
<dbReference type="InterPro" id="IPR046346">
    <property type="entry name" value="Aminoacid_DH-like_N_sf"/>
</dbReference>
<dbReference type="Gene3D" id="3.65.10.10">
    <property type="entry name" value="Enolpyruvate transferase domain"/>
    <property type="match status" value="2"/>
</dbReference>
<dbReference type="InterPro" id="IPR023193">
    <property type="entry name" value="EPSP_synthase_CS"/>
</dbReference>
<dbReference type="InterPro" id="IPR001986">
    <property type="entry name" value="Enolpyruvate_Tfrase_dom"/>
</dbReference>
<comment type="similarity">
    <text evidence="21 22">In the 3rd section; belongs to the shikimate kinase family.</text>
</comment>
<comment type="catalytic activity">
    <reaction evidence="18">
        <text>3-phosphoshikimate + phosphoenolpyruvate = 5-O-(1-carboxyvinyl)-3-phosphoshikimate + phosphate</text>
        <dbReference type="Rhea" id="RHEA:21256"/>
        <dbReference type="ChEBI" id="CHEBI:43474"/>
        <dbReference type="ChEBI" id="CHEBI:57701"/>
        <dbReference type="ChEBI" id="CHEBI:58702"/>
        <dbReference type="ChEBI" id="CHEBI:145989"/>
        <dbReference type="EC" id="2.5.1.19"/>
    </reaction>
    <physiologicalReaction direction="left-to-right" evidence="18">
        <dbReference type="Rhea" id="RHEA:21257"/>
    </physiologicalReaction>
</comment>
<dbReference type="FunFam" id="3.40.50.1970:FF:000007">
    <property type="entry name" value="Pentafunctional AROM polypeptide"/>
    <property type="match status" value="1"/>
</dbReference>
<dbReference type="UniPathway" id="UPA00053">
    <property type="reaction ID" value="UER00085"/>
</dbReference>
<dbReference type="OrthoDB" id="197068at2759"/>
<name>A0A7H9B846_ZYGMR</name>
<comment type="similarity">
    <text evidence="22">In the N-terminal section; belongs to the dehydroquinate synthase family.</text>
</comment>
<evidence type="ECO:0000256" key="3">
    <source>
        <dbReference type="ARBA" id="ARBA00004842"/>
    </source>
</evidence>
<dbReference type="Pfam" id="PF00275">
    <property type="entry name" value="EPSP_synthase"/>
    <property type="match status" value="1"/>
</dbReference>
<dbReference type="Pfam" id="PF01487">
    <property type="entry name" value="DHquinase_I"/>
    <property type="match status" value="1"/>
</dbReference>
<comment type="cofactor">
    <cofactor evidence="21 22">
        <name>Zn(2+)</name>
        <dbReference type="ChEBI" id="CHEBI:29105"/>
    </cofactor>
    <text evidence="21 22">Binds 2 Zn(2+) ions per subunit.</text>
</comment>
<feature type="binding site" evidence="21">
    <location>
        <position position="364"/>
    </location>
    <ligand>
        <name>7-phospho-2-dehydro-3-deoxy-D-arabino-heptonate</name>
        <dbReference type="ChEBI" id="CHEBI:58394"/>
    </ligand>
</feature>
<evidence type="ECO:0000256" key="5">
    <source>
        <dbReference type="ARBA" id="ARBA00022490"/>
    </source>
</evidence>
<evidence type="ECO:0000259" key="23">
    <source>
        <dbReference type="Pfam" id="PF00275"/>
    </source>
</evidence>
<dbReference type="HAMAP" id="MF_03143">
    <property type="entry name" value="Pentafunct_AroM"/>
    <property type="match status" value="1"/>
</dbReference>
<dbReference type="InterPro" id="IPR056179">
    <property type="entry name" value="DHQS_C"/>
</dbReference>
<feature type="domain" description="3-dehydroquinate synthase N-terminal" evidence="24">
    <location>
        <begin position="73"/>
        <end position="184"/>
    </location>
</feature>
<dbReference type="GO" id="GO:0009423">
    <property type="term" value="P:chorismate biosynthetic process"/>
    <property type="evidence" value="ECO:0007669"/>
    <property type="project" value="UniProtKB-UniRule"/>
</dbReference>
<evidence type="ECO:0000259" key="24">
    <source>
        <dbReference type="Pfam" id="PF01761"/>
    </source>
</evidence>
<evidence type="ECO:0000256" key="4">
    <source>
        <dbReference type="ARBA" id="ARBA00009948"/>
    </source>
</evidence>
<dbReference type="GO" id="GO:0004764">
    <property type="term" value="F:shikimate 3-dehydrogenase (NADP+) activity"/>
    <property type="evidence" value="ECO:0007669"/>
    <property type="project" value="UniProtKB-UniRule"/>
</dbReference>
<feature type="binding site" evidence="21">
    <location>
        <position position="295"/>
    </location>
    <ligand>
        <name>Zn(2+)</name>
        <dbReference type="ChEBI" id="CHEBI:29105"/>
        <note>catalytic</note>
    </ligand>
</feature>
<evidence type="ECO:0000256" key="12">
    <source>
        <dbReference type="ARBA" id="ARBA00022840"/>
    </source>
</evidence>
<comment type="catalytic activity">
    <reaction evidence="21 22">
        <text>shikimate + NADP(+) = 3-dehydroshikimate + NADPH + H(+)</text>
        <dbReference type="Rhea" id="RHEA:17737"/>
        <dbReference type="ChEBI" id="CHEBI:15378"/>
        <dbReference type="ChEBI" id="CHEBI:16630"/>
        <dbReference type="ChEBI" id="CHEBI:36208"/>
        <dbReference type="ChEBI" id="CHEBI:57783"/>
        <dbReference type="ChEBI" id="CHEBI:58349"/>
        <dbReference type="EC" id="1.1.1.25"/>
    </reaction>
</comment>
<dbReference type="InterPro" id="IPR001381">
    <property type="entry name" value="DHquinase_I"/>
</dbReference>
<evidence type="ECO:0000256" key="21">
    <source>
        <dbReference type="HAMAP-Rule" id="MF_03143"/>
    </source>
</evidence>
<feature type="binding site" evidence="21">
    <location>
        <position position="141"/>
    </location>
    <ligand>
        <name>7-phospho-2-dehydro-3-deoxy-D-arabino-heptonate</name>
        <dbReference type="ChEBI" id="CHEBI:58394"/>
    </ligand>
</feature>
<feature type="binding site" evidence="21">
    <location>
        <position position="279"/>
    </location>
    <ligand>
        <name>7-phospho-2-dehydro-3-deoxy-D-arabino-heptonate</name>
        <dbReference type="ChEBI" id="CHEBI:58394"/>
    </ligand>
</feature>
<comment type="pathway">
    <text evidence="21 22">Metabolic intermediate biosynthesis; chorismate biosynthesis; chorismate from D-erythrose 4-phosphate and phosphoenolpyruvate: step 4/7.</text>
</comment>
<dbReference type="FunFam" id="3.40.50.300:FF:001256">
    <property type="entry name" value="Pentafunctional AROM polypeptide"/>
    <property type="match status" value="1"/>
</dbReference>
<dbReference type="CDD" id="cd01065">
    <property type="entry name" value="NAD_bind_Shikimate_DH"/>
    <property type="match status" value="1"/>
</dbReference>
<comment type="function">
    <text evidence="20 21 22">The AROM polypeptide catalyzes 5 consecutive enzymatic reactions in prechorismate polyaromatic amino acid biosynthesis.</text>
</comment>
<dbReference type="EC" id="2.5.1.19" evidence="21"/>
<dbReference type="Proteomes" id="UP000509704">
    <property type="component" value="Chromosome 7"/>
</dbReference>
<dbReference type="PANTHER" id="PTHR21090">
    <property type="entry name" value="AROM/DEHYDROQUINATE SYNTHASE"/>
    <property type="match status" value="1"/>
</dbReference>
<dbReference type="PRINTS" id="PR01100">
    <property type="entry name" value="SHIKIMTKNASE"/>
</dbReference>
<evidence type="ECO:0000256" key="9">
    <source>
        <dbReference type="ARBA" id="ARBA00022741"/>
    </source>
</evidence>
<dbReference type="CDD" id="cd08195">
    <property type="entry name" value="DHQS"/>
    <property type="match status" value="1"/>
</dbReference>
<feature type="region of interest" description="3-dehydroquinate synthase" evidence="21">
    <location>
        <begin position="1"/>
        <end position="392"/>
    </location>
</feature>
<evidence type="ECO:0000256" key="7">
    <source>
        <dbReference type="ARBA" id="ARBA00022679"/>
    </source>
</evidence>
<organism evidence="28 29">
    <name type="scientific">Zygotorulaspora mrakii</name>
    <name type="common">Zygosaccharomyces mrakii</name>
    <dbReference type="NCBI Taxonomy" id="42260"/>
    <lineage>
        <taxon>Eukaryota</taxon>
        <taxon>Fungi</taxon>
        <taxon>Dikarya</taxon>
        <taxon>Ascomycota</taxon>
        <taxon>Saccharomycotina</taxon>
        <taxon>Saccharomycetes</taxon>
        <taxon>Saccharomycetales</taxon>
        <taxon>Saccharomycetaceae</taxon>
        <taxon>Zygotorulaspora</taxon>
    </lineage>
</organism>
<dbReference type="Gene3D" id="3.40.50.720">
    <property type="entry name" value="NAD(P)-binding Rossmann-like Domain"/>
    <property type="match status" value="1"/>
</dbReference>
<comment type="similarity">
    <text evidence="21 22">In the 4th section; belongs to the type-I 3-dehydroquinase family.</text>
</comment>
<feature type="binding site" evidence="21">
    <location>
        <begin position="272"/>
        <end position="276"/>
    </location>
    <ligand>
        <name>7-phospho-2-dehydro-3-deoxy-D-arabino-heptonate</name>
        <dbReference type="ChEBI" id="CHEBI:58394"/>
    </ligand>
</feature>
<evidence type="ECO:0000256" key="10">
    <source>
        <dbReference type="ARBA" id="ARBA00022777"/>
    </source>
</evidence>
<keyword evidence="11 21" id="KW-0862">Zinc</keyword>
<feature type="active site" description="Proton acceptor; for 3-dehydroquinate synthase activity" evidence="21">
    <location>
        <position position="283"/>
    </location>
</feature>
<feature type="active site" description="Proton acceptor; for 3-dehydroquinate dehydratase activity" evidence="21">
    <location>
        <position position="1198"/>
    </location>
</feature>
<evidence type="ECO:0000256" key="11">
    <source>
        <dbReference type="ARBA" id="ARBA00022833"/>
    </source>
</evidence>
<dbReference type="InterPro" id="IPR013792">
    <property type="entry name" value="RNA3'P_cycl/enolpyr_Trfase_a/b"/>
</dbReference>
<dbReference type="GO" id="GO:0009073">
    <property type="term" value="P:aromatic amino acid family biosynthetic process"/>
    <property type="evidence" value="ECO:0007669"/>
    <property type="project" value="UniProtKB-UniRule"/>
</dbReference>
<dbReference type="InterPro" id="IPR031322">
    <property type="entry name" value="Shikimate/glucono_kinase"/>
</dbReference>
<feature type="binding site" evidence="21">
    <location>
        <position position="125"/>
    </location>
    <ligand>
        <name>7-phospho-2-dehydro-3-deoxy-D-arabino-heptonate</name>
        <dbReference type="ChEBI" id="CHEBI:58394"/>
    </ligand>
</feature>
<dbReference type="EC" id="1.1.1.25" evidence="21"/>
<feature type="binding site" evidence="21">
    <location>
        <position position="295"/>
    </location>
    <ligand>
        <name>7-phospho-2-dehydro-3-deoxy-D-arabino-heptonate</name>
        <dbReference type="ChEBI" id="CHEBI:58394"/>
    </ligand>
</feature>
<keyword evidence="15 21" id="KW-0057">Aromatic amino acid biosynthesis</keyword>
<comment type="catalytic activity">
    <reaction evidence="19 21 22">
        <text>shikimate + ATP = 3-phosphoshikimate + ADP + H(+)</text>
        <dbReference type="Rhea" id="RHEA:13121"/>
        <dbReference type="ChEBI" id="CHEBI:15378"/>
        <dbReference type="ChEBI" id="CHEBI:30616"/>
        <dbReference type="ChEBI" id="CHEBI:36208"/>
        <dbReference type="ChEBI" id="CHEBI:145989"/>
        <dbReference type="ChEBI" id="CHEBI:456216"/>
        <dbReference type="EC" id="2.7.1.71"/>
    </reaction>
</comment>
<evidence type="ECO:0000256" key="6">
    <source>
        <dbReference type="ARBA" id="ARBA00022605"/>
    </source>
</evidence>
<evidence type="ECO:0000256" key="14">
    <source>
        <dbReference type="ARBA" id="ARBA00023002"/>
    </source>
</evidence>
<evidence type="ECO:0000256" key="13">
    <source>
        <dbReference type="ARBA" id="ARBA00022857"/>
    </source>
</evidence>
<evidence type="ECO:0000259" key="25">
    <source>
        <dbReference type="Pfam" id="PF08501"/>
    </source>
</evidence>
<feature type="region of interest" description="Shikimate dehydrogenase" evidence="21">
    <location>
        <begin position="1306"/>
        <end position="1588"/>
    </location>
</feature>
<keyword evidence="17 21" id="KW-0511">Multifunctional enzyme</keyword>
<feature type="binding site" evidence="21">
    <location>
        <position position="189"/>
    </location>
    <ligand>
        <name>Zn(2+)</name>
        <dbReference type="ChEBI" id="CHEBI:29105"/>
        <note>catalytic</note>
    </ligand>
</feature>
<protein>
    <recommendedName>
        <fullName evidence="21">Pentafunctional AROM polypeptide</fullName>
    </recommendedName>
    <domain>
        <recommendedName>
            <fullName evidence="21">3-dehydroquinate synthase</fullName>
            <shortName evidence="21">DHQS</shortName>
            <ecNumber evidence="21">4.2.3.4</ecNumber>
        </recommendedName>
    </domain>
    <domain>
        <recommendedName>
            <fullName evidence="21">3-phosphoshikimate 1-carboxyvinyltransferase</fullName>
            <ecNumber evidence="21">2.5.1.19</ecNumber>
        </recommendedName>
        <alternativeName>
            <fullName evidence="21">5-enolpyruvylshikimate-3-phosphate synthase</fullName>
            <shortName evidence="21">EPSP synthase</shortName>
            <shortName evidence="21">EPSPS</shortName>
        </alternativeName>
    </domain>
    <domain>
        <recommendedName>
            <fullName evidence="21">Shikimate kinase</fullName>
            <shortName evidence="21">SK</shortName>
            <ecNumber evidence="21">2.7.1.71</ecNumber>
        </recommendedName>
    </domain>
    <domain>
        <recommendedName>
            <fullName evidence="21">3-dehydroquinate dehydratase</fullName>
            <shortName evidence="21">3-dehydroquinase</shortName>
            <ecNumber evidence="21">4.2.1.10</ecNumber>
        </recommendedName>
    </domain>
    <domain>
        <recommendedName>
            <fullName evidence="21">Shikimate dehydrogenase</fullName>
            <ecNumber evidence="21">1.1.1.25</ecNumber>
        </recommendedName>
    </domain>
</protein>
<feature type="binding site" evidence="21">
    <location>
        <begin position="78"/>
        <end position="81"/>
    </location>
    <ligand>
        <name>NAD(+)</name>
        <dbReference type="ChEBI" id="CHEBI:57540"/>
    </ligand>
</feature>
<dbReference type="InterPro" id="IPR013708">
    <property type="entry name" value="Shikimate_DH-bd_N"/>
</dbReference>
<keyword evidence="16 21" id="KW-0456">Lyase</keyword>
<dbReference type="CDD" id="cd00502">
    <property type="entry name" value="DHQase_I"/>
    <property type="match status" value="1"/>
</dbReference>
<feature type="binding site" evidence="21">
    <location>
        <begin position="895"/>
        <end position="902"/>
    </location>
    <ligand>
        <name>ATP</name>
        <dbReference type="ChEBI" id="CHEBI:30616"/>
    </ligand>
</feature>
<dbReference type="InterPro" id="IPR008289">
    <property type="entry name" value="Pentafunct_AroM"/>
</dbReference>
<feature type="domain" description="SDH C-terminal" evidence="26">
    <location>
        <begin position="1556"/>
        <end position="1581"/>
    </location>
</feature>
<dbReference type="InterPro" id="IPR041121">
    <property type="entry name" value="SDH_C"/>
</dbReference>
<dbReference type="GO" id="GO:0003866">
    <property type="term" value="F:3-phosphoshikimate 1-carboxyvinyltransferase activity"/>
    <property type="evidence" value="ECO:0007669"/>
    <property type="project" value="UniProtKB-UniRule"/>
</dbReference>
<feature type="binding site" evidence="21">
    <location>
        <position position="114"/>
    </location>
    <ligand>
        <name>NAD(+)</name>
        <dbReference type="ChEBI" id="CHEBI:57540"/>
    </ligand>
</feature>
<dbReference type="PROSITE" id="PS00104">
    <property type="entry name" value="EPSP_SYNTHASE_1"/>
    <property type="match status" value="1"/>
</dbReference>
<feature type="binding site" evidence="21">
    <location>
        <begin position="134"/>
        <end position="135"/>
    </location>
    <ligand>
        <name>NAD(+)</name>
        <dbReference type="ChEBI" id="CHEBI:57540"/>
    </ligand>
</feature>
<comment type="subunit">
    <text evidence="21 22">Homodimer.</text>
</comment>
<dbReference type="NCBIfam" id="TIGR01357">
    <property type="entry name" value="aroB"/>
    <property type="match status" value="1"/>
</dbReference>
<dbReference type="EC" id="4.2.3.4" evidence="21"/>
<evidence type="ECO:0000259" key="26">
    <source>
        <dbReference type="Pfam" id="PF18317"/>
    </source>
</evidence>
<dbReference type="SUPFAM" id="SSF52540">
    <property type="entry name" value="P-loop containing nucleoside triphosphate hydrolases"/>
    <property type="match status" value="1"/>
</dbReference>
<dbReference type="InterPro" id="IPR016037">
    <property type="entry name" value="DHQ_synth_AroB"/>
</dbReference>
<evidence type="ECO:0000256" key="17">
    <source>
        <dbReference type="ARBA" id="ARBA00023268"/>
    </source>
</evidence>
<dbReference type="GO" id="GO:0004765">
    <property type="term" value="F:shikimate kinase activity"/>
    <property type="evidence" value="ECO:0007669"/>
    <property type="project" value="UniProtKB-UniRule"/>
</dbReference>
<dbReference type="NCBIfam" id="TIGR01809">
    <property type="entry name" value="Shik-DH-AROM"/>
    <property type="match status" value="1"/>
</dbReference>
<comment type="similarity">
    <text evidence="21 22">In the C-terminal section; belongs to the shikimate dehydrogenase family.</text>
</comment>
<dbReference type="PROSITE" id="PS01028">
    <property type="entry name" value="DEHYDROQUINASE_I"/>
    <property type="match status" value="1"/>
</dbReference>
<dbReference type="GO" id="GO:0003855">
    <property type="term" value="F:3-dehydroquinate dehydratase activity"/>
    <property type="evidence" value="ECO:0007669"/>
    <property type="project" value="UniProtKB-UniRule"/>
</dbReference>
<dbReference type="Pfam" id="PF01202">
    <property type="entry name" value="SKI"/>
    <property type="match status" value="1"/>
</dbReference>
<dbReference type="InterPro" id="IPR036291">
    <property type="entry name" value="NAD(P)-bd_dom_sf"/>
</dbReference>
<dbReference type="PROSITE" id="PS00885">
    <property type="entry name" value="EPSP_SYNTHASE_2"/>
    <property type="match status" value="1"/>
</dbReference>
<dbReference type="PROSITE" id="PS01128">
    <property type="entry name" value="SHIKIMATE_KINASE"/>
    <property type="match status" value="1"/>
</dbReference>
<dbReference type="NCBIfam" id="TIGR01356">
    <property type="entry name" value="aroA"/>
    <property type="match status" value="1"/>
</dbReference>
<comment type="pathway">
    <text evidence="3 21 22">Metabolic intermediate biosynthesis; chorismate biosynthesis; chorismate from D-erythrose 4-phosphate and phosphoenolpyruvate: step 5/7.</text>
</comment>
<dbReference type="Gene3D" id="3.40.50.10860">
    <property type="entry name" value="Leucine Dehydrogenase, chain A, domain 1"/>
    <property type="match status" value="1"/>
</dbReference>